<dbReference type="SUPFAM" id="SSF103473">
    <property type="entry name" value="MFS general substrate transporter"/>
    <property type="match status" value="1"/>
</dbReference>
<comment type="catalytic activity">
    <reaction evidence="6">
        <text>L-lysyl-L-alpha-amino acid(out) = L-lysyl-L-alpha-amino acid(in)</text>
        <dbReference type="Rhea" id="RHEA:79387"/>
        <dbReference type="ChEBI" id="CHEBI:229965"/>
    </reaction>
</comment>
<proteinExistence type="predicted"/>
<dbReference type="PANTHER" id="PTHR23512:SF11">
    <property type="entry name" value="MAJOR FACILITATOR SUPERFAMILY PROTEIN"/>
    <property type="match status" value="1"/>
</dbReference>
<keyword evidence="22" id="KW-1185">Reference proteome</keyword>
<evidence type="ECO:0000256" key="9">
    <source>
        <dbReference type="ARBA" id="ARBA00044899"/>
    </source>
</evidence>
<feature type="transmembrane region" description="Helical" evidence="19">
    <location>
        <begin position="102"/>
        <end position="125"/>
    </location>
</feature>
<comment type="catalytic activity">
    <reaction evidence="3">
        <text>L-histidyl-glycine(out) = L-histidyl-glycine(in)</text>
        <dbReference type="Rhea" id="RHEA:79395"/>
        <dbReference type="ChEBI" id="CHEBI:229957"/>
    </reaction>
</comment>
<comment type="function">
    <text evidence="17">Lysosomal dipeptide uniporter that selectively exports lysine, arginine or histidine-containing dipeptides with a net positive charge from the lysosome lumen into the cytosol. Could play a role in a specific type of protein O-glycosylation indirectly regulating macrophages migration and tissue invasion. Also essential for liver homeostasis.</text>
</comment>
<comment type="subunit">
    <text evidence="18">Homodimer. Interacts with lysosomal protein GLMP (via lumenal domain); the interaction starts while both proteins are still in the endoplasmic reticulum and is required for stabilization of MFSD1 in lysosomes but has no direct effect on its targeting to lysosomes or transporter activity.</text>
</comment>
<evidence type="ECO:0000256" key="15">
    <source>
        <dbReference type="ARBA" id="ARBA00044985"/>
    </source>
</evidence>
<feature type="transmembrane region" description="Helical" evidence="19">
    <location>
        <begin position="131"/>
        <end position="150"/>
    </location>
</feature>
<dbReference type="EMBL" id="JAPFFF010000020">
    <property type="protein sequence ID" value="KAK8857700.1"/>
    <property type="molecule type" value="Genomic_DNA"/>
</dbReference>
<evidence type="ECO:0000256" key="11">
    <source>
        <dbReference type="ARBA" id="ARBA00044903"/>
    </source>
</evidence>
<evidence type="ECO:0000256" key="8">
    <source>
        <dbReference type="ARBA" id="ARBA00044898"/>
    </source>
</evidence>
<evidence type="ECO:0000256" key="16">
    <source>
        <dbReference type="ARBA" id="ARBA00045018"/>
    </source>
</evidence>
<evidence type="ECO:0000256" key="7">
    <source>
        <dbReference type="ARBA" id="ARBA00044893"/>
    </source>
</evidence>
<feature type="transmembrane region" description="Helical" evidence="19">
    <location>
        <begin position="188"/>
        <end position="211"/>
    </location>
</feature>
<feature type="transmembrane region" description="Helical" evidence="19">
    <location>
        <begin position="73"/>
        <end position="95"/>
    </location>
</feature>
<feature type="transmembrane region" description="Helical" evidence="19">
    <location>
        <begin position="390"/>
        <end position="409"/>
    </location>
</feature>
<gene>
    <name evidence="21" type="ORF">M9Y10_016108</name>
</gene>
<comment type="catalytic activity">
    <reaction evidence="13">
        <text>L-alanyl-L-lysine(out) = L-alanyl-L-lysine(in)</text>
        <dbReference type="Rhea" id="RHEA:79415"/>
        <dbReference type="ChEBI" id="CHEBI:192470"/>
    </reaction>
</comment>
<evidence type="ECO:0000256" key="2">
    <source>
        <dbReference type="ARBA" id="ARBA00044876"/>
    </source>
</evidence>
<accession>A0ABR2I5M3</accession>
<sequence>MQIPNDNLLSFTETSDALSNSPNQSKKSHFQIKRIFVLIVISIFEMLVFFQRACPTVVTDDLSKDYGVPVSDLGIFTSMFYYPYSLLQPVAGLLADIIEPSYVLCFSGVVTATGDVICGLCNTLFGGSIGRFIVGFGCSFVPSCSIRMILNWFPLEHYSKILGIFLFFGGLGGILAQTPFTLLSGIIGWRWCFFSIAIISILFSIITVFFVRGNPIAHGYPAVNESLAKNASDSSVSEKINTLLKNIKTIISNSNFWFTAIFVFCANGAFFNITGIWGGPYLKEMLGYDSIKASNALLGLSLGGLLGSLINPYLVDSFRLPRKWVIISATIIAIICCIPLGFFTEKLSFTLVISLFFVFSLMTNGFAAVLSPMILGLFHPSAGSSVGGCLNCFGFISLIIFMPLTGKLLDHFGTCPDNPNIHNPEGFKYGLWTFNICVLSFGTFFLMFFRNKKKEEVPLSSIENYEVFK</sequence>
<evidence type="ECO:0000256" key="12">
    <source>
        <dbReference type="ARBA" id="ARBA00044912"/>
    </source>
</evidence>
<evidence type="ECO:0000256" key="1">
    <source>
        <dbReference type="ARBA" id="ARBA00004141"/>
    </source>
</evidence>
<protein>
    <recommendedName>
        <fullName evidence="15">Lysosomal dipeptide transporter MFSD1</fullName>
    </recommendedName>
    <alternativeName>
        <fullName evidence="16">Major facilitator superfamily domain-containing protein 1</fullName>
    </alternativeName>
</protein>
<comment type="catalytic activity">
    <reaction evidence="5">
        <text>L-alpha-aminoacyl-L-histidine(out) = L-alpha-aminoacyl-L-histidine(in)</text>
        <dbReference type="Rhea" id="RHEA:79375"/>
        <dbReference type="ChEBI" id="CHEBI:229967"/>
    </reaction>
</comment>
<dbReference type="InterPro" id="IPR020846">
    <property type="entry name" value="MFS_dom"/>
</dbReference>
<comment type="catalytic activity">
    <reaction evidence="12">
        <text>L-histidyl-L-alpha-amino acid(out) = L-histidyl-L-alpha-amino acid(in)</text>
        <dbReference type="Rhea" id="RHEA:79379"/>
        <dbReference type="ChEBI" id="CHEBI:229964"/>
    </reaction>
</comment>
<feature type="transmembrane region" description="Helical" evidence="19">
    <location>
        <begin position="297"/>
        <end position="315"/>
    </location>
</feature>
<comment type="caution">
    <text evidence="21">The sequence shown here is derived from an EMBL/GenBank/DDBJ whole genome shotgun (WGS) entry which is preliminary data.</text>
</comment>
<keyword evidence="19" id="KW-0812">Transmembrane</keyword>
<comment type="catalytic activity">
    <reaction evidence="10">
        <text>L-lysyl-L-lysine(out) = L-lysyl-L-lysine(in)</text>
        <dbReference type="Rhea" id="RHEA:79403"/>
        <dbReference type="ChEBI" id="CHEBI:229956"/>
    </reaction>
</comment>
<reference evidence="21 22" key="1">
    <citation type="submission" date="2024-04" db="EMBL/GenBank/DDBJ databases">
        <title>Tritrichomonas musculus Genome.</title>
        <authorList>
            <person name="Alves-Ferreira E."/>
            <person name="Grigg M."/>
            <person name="Lorenzi H."/>
            <person name="Galac M."/>
        </authorList>
    </citation>
    <scope>NUCLEOTIDE SEQUENCE [LARGE SCALE GENOMIC DNA]</scope>
    <source>
        <strain evidence="21 22">EAF2021</strain>
    </source>
</reference>
<keyword evidence="19" id="KW-1133">Transmembrane helix</keyword>
<dbReference type="InterPro" id="IPR011701">
    <property type="entry name" value="MFS"/>
</dbReference>
<evidence type="ECO:0000259" key="20">
    <source>
        <dbReference type="PROSITE" id="PS50850"/>
    </source>
</evidence>
<feature type="domain" description="Major facilitator superfamily (MFS) profile" evidence="20">
    <location>
        <begin position="37"/>
        <end position="454"/>
    </location>
</feature>
<comment type="catalytic activity">
    <reaction evidence="2">
        <text>L-lysyl-L-alanine(out) = L-lysyl-L-alanine(in)</text>
        <dbReference type="Rhea" id="RHEA:79399"/>
        <dbReference type="ChEBI" id="CHEBI:229954"/>
    </reaction>
</comment>
<evidence type="ECO:0000313" key="22">
    <source>
        <dbReference type="Proteomes" id="UP001470230"/>
    </source>
</evidence>
<dbReference type="InterPro" id="IPR036259">
    <property type="entry name" value="MFS_trans_sf"/>
</dbReference>
<evidence type="ECO:0000256" key="5">
    <source>
        <dbReference type="ARBA" id="ARBA00044884"/>
    </source>
</evidence>
<evidence type="ECO:0000256" key="14">
    <source>
        <dbReference type="ARBA" id="ARBA00044924"/>
    </source>
</evidence>
<comment type="catalytic activity">
    <reaction evidence="14">
        <text>L-lysyl-glycine(out) = L-lysyl-glycine(in)</text>
        <dbReference type="Rhea" id="RHEA:79407"/>
        <dbReference type="ChEBI" id="CHEBI:191202"/>
    </reaction>
</comment>
<dbReference type="Gene3D" id="1.20.1250.20">
    <property type="entry name" value="MFS general substrate transporter like domains"/>
    <property type="match status" value="2"/>
</dbReference>
<name>A0ABR2I5M3_9EUKA</name>
<comment type="catalytic activity">
    <reaction evidence="8">
        <text>L-aspartyl-L-lysine(out) = L-aspartyl-L-lysine(in)</text>
        <dbReference type="Rhea" id="RHEA:79411"/>
        <dbReference type="ChEBI" id="CHEBI:229953"/>
    </reaction>
</comment>
<feature type="transmembrane region" description="Helical" evidence="19">
    <location>
        <begin position="349"/>
        <end position="378"/>
    </location>
</feature>
<dbReference type="InterPro" id="IPR052187">
    <property type="entry name" value="MFSD1"/>
</dbReference>
<feature type="transmembrane region" description="Helical" evidence="19">
    <location>
        <begin position="324"/>
        <end position="343"/>
    </location>
</feature>
<evidence type="ECO:0000256" key="3">
    <source>
        <dbReference type="ARBA" id="ARBA00044878"/>
    </source>
</evidence>
<comment type="catalytic activity">
    <reaction evidence="11">
        <text>L-arginyl-glycine(out) = L-arginyl-glycine(in)</text>
        <dbReference type="Rhea" id="RHEA:79391"/>
        <dbReference type="ChEBI" id="CHEBI:229955"/>
    </reaction>
</comment>
<evidence type="ECO:0000256" key="19">
    <source>
        <dbReference type="SAM" id="Phobius"/>
    </source>
</evidence>
<dbReference type="Pfam" id="PF07690">
    <property type="entry name" value="MFS_1"/>
    <property type="match status" value="1"/>
</dbReference>
<comment type="catalytic activity">
    <reaction evidence="9">
        <text>L-arginyl-L-alpha-amino acid(out) = L-arginyl-L-alpha-amino acid(in)</text>
        <dbReference type="Rhea" id="RHEA:79371"/>
        <dbReference type="ChEBI" id="CHEBI:84315"/>
    </reaction>
</comment>
<feature type="transmembrane region" description="Helical" evidence="19">
    <location>
        <begin position="256"/>
        <end position="277"/>
    </location>
</feature>
<feature type="transmembrane region" description="Helical" evidence="19">
    <location>
        <begin position="162"/>
        <end position="182"/>
    </location>
</feature>
<comment type="catalytic activity">
    <reaction evidence="7">
        <text>L-alpha-aminoacyl-L-lysine(out) = L-alpha-aminoacyl-L-lysine(in)</text>
        <dbReference type="Rhea" id="RHEA:79383"/>
        <dbReference type="ChEBI" id="CHEBI:229966"/>
    </reaction>
</comment>
<organism evidence="21 22">
    <name type="scientific">Tritrichomonas musculus</name>
    <dbReference type="NCBI Taxonomy" id="1915356"/>
    <lineage>
        <taxon>Eukaryota</taxon>
        <taxon>Metamonada</taxon>
        <taxon>Parabasalia</taxon>
        <taxon>Tritrichomonadida</taxon>
        <taxon>Tritrichomonadidae</taxon>
        <taxon>Tritrichomonas</taxon>
    </lineage>
</organism>
<feature type="transmembrane region" description="Helical" evidence="19">
    <location>
        <begin position="429"/>
        <end position="449"/>
    </location>
</feature>
<feature type="transmembrane region" description="Helical" evidence="19">
    <location>
        <begin position="35"/>
        <end position="53"/>
    </location>
</feature>
<dbReference type="PANTHER" id="PTHR23512">
    <property type="entry name" value="MAJOR FACILITATOR SUPERFAMILY DOMAIN-CONTAINING PROTEIN 1"/>
    <property type="match status" value="1"/>
</dbReference>
<evidence type="ECO:0000256" key="18">
    <source>
        <dbReference type="ARBA" id="ARBA00046376"/>
    </source>
</evidence>
<evidence type="ECO:0000256" key="17">
    <source>
        <dbReference type="ARBA" id="ARBA00045709"/>
    </source>
</evidence>
<comment type="catalytic activity">
    <reaction evidence="4">
        <text>L-alpha-aminoacyl-L-arginine(out) = L-alpha-aminoacyl-L-arginine(in)</text>
        <dbReference type="Rhea" id="RHEA:79367"/>
        <dbReference type="ChEBI" id="CHEBI:229968"/>
    </reaction>
</comment>
<evidence type="ECO:0000256" key="4">
    <source>
        <dbReference type="ARBA" id="ARBA00044881"/>
    </source>
</evidence>
<evidence type="ECO:0000313" key="21">
    <source>
        <dbReference type="EMBL" id="KAK8857700.1"/>
    </source>
</evidence>
<evidence type="ECO:0000256" key="6">
    <source>
        <dbReference type="ARBA" id="ARBA00044891"/>
    </source>
</evidence>
<comment type="subcellular location">
    <subcellularLocation>
        <location evidence="1">Membrane</location>
        <topology evidence="1">Multi-pass membrane protein</topology>
    </subcellularLocation>
</comment>
<dbReference type="PROSITE" id="PS50850">
    <property type="entry name" value="MFS"/>
    <property type="match status" value="1"/>
</dbReference>
<evidence type="ECO:0000256" key="10">
    <source>
        <dbReference type="ARBA" id="ARBA00044900"/>
    </source>
</evidence>
<keyword evidence="19" id="KW-0472">Membrane</keyword>
<evidence type="ECO:0000256" key="13">
    <source>
        <dbReference type="ARBA" id="ARBA00044919"/>
    </source>
</evidence>
<dbReference type="Proteomes" id="UP001470230">
    <property type="component" value="Unassembled WGS sequence"/>
</dbReference>